<dbReference type="PANTHER" id="PTHR21248">
    <property type="entry name" value="CARDIOLIPIN SYNTHASE"/>
    <property type="match status" value="1"/>
</dbReference>
<evidence type="ECO:0000313" key="16">
    <source>
        <dbReference type="Proteomes" id="UP001310386"/>
    </source>
</evidence>
<evidence type="ECO:0000256" key="9">
    <source>
        <dbReference type="ARBA" id="ARBA00023136"/>
    </source>
</evidence>
<gene>
    <name evidence="15" type="primary">cls</name>
    <name evidence="15" type="ORF">VF724_03950</name>
</gene>
<feature type="active site" evidence="12">
    <location>
        <position position="410"/>
    </location>
</feature>
<keyword evidence="8 12" id="KW-0443">Lipid metabolism</keyword>
<comment type="catalytic activity">
    <reaction evidence="12">
        <text>2 a 1,2-diacyl-sn-glycero-3-phospho-(1'-sn-glycerol) = a cardiolipin + glycerol</text>
        <dbReference type="Rhea" id="RHEA:31451"/>
        <dbReference type="ChEBI" id="CHEBI:17754"/>
        <dbReference type="ChEBI" id="CHEBI:62237"/>
        <dbReference type="ChEBI" id="CHEBI:64716"/>
    </reaction>
</comment>
<dbReference type="RefSeq" id="WP_371752925.1">
    <property type="nucleotide sequence ID" value="NZ_JAYJLD010000004.1"/>
</dbReference>
<evidence type="ECO:0000256" key="13">
    <source>
        <dbReference type="NCBIfam" id="TIGR04265"/>
    </source>
</evidence>
<evidence type="ECO:0000256" key="6">
    <source>
        <dbReference type="ARBA" id="ARBA00022737"/>
    </source>
</evidence>
<keyword evidence="10 12" id="KW-0594">Phospholipid biosynthesis</keyword>
<dbReference type="Pfam" id="PF13396">
    <property type="entry name" value="PLDc_N"/>
    <property type="match status" value="1"/>
</dbReference>
<feature type="active site" evidence="12">
    <location>
        <position position="405"/>
    </location>
</feature>
<dbReference type="PROSITE" id="PS50035">
    <property type="entry name" value="PLD"/>
    <property type="match status" value="2"/>
</dbReference>
<dbReference type="Pfam" id="PF13091">
    <property type="entry name" value="PLDc_2"/>
    <property type="match status" value="2"/>
</dbReference>
<feature type="domain" description="PLD phosphodiesterase" evidence="14">
    <location>
        <begin position="398"/>
        <end position="425"/>
    </location>
</feature>
<evidence type="ECO:0000256" key="5">
    <source>
        <dbReference type="ARBA" id="ARBA00022692"/>
    </source>
</evidence>
<evidence type="ECO:0000256" key="11">
    <source>
        <dbReference type="ARBA" id="ARBA00023264"/>
    </source>
</evidence>
<keyword evidence="7 12" id="KW-1133">Transmembrane helix</keyword>
<evidence type="ECO:0000259" key="14">
    <source>
        <dbReference type="PROSITE" id="PS50035"/>
    </source>
</evidence>
<dbReference type="EC" id="2.7.8.-" evidence="12 13"/>
<keyword evidence="2 12" id="KW-1003">Cell membrane</keyword>
<evidence type="ECO:0000256" key="7">
    <source>
        <dbReference type="ARBA" id="ARBA00022989"/>
    </source>
</evidence>
<evidence type="ECO:0000313" key="15">
    <source>
        <dbReference type="EMBL" id="MEB3100808.1"/>
    </source>
</evidence>
<dbReference type="EMBL" id="JAYJLD010000004">
    <property type="protein sequence ID" value="MEB3100808.1"/>
    <property type="molecule type" value="Genomic_DNA"/>
</dbReference>
<feature type="active site" evidence="12">
    <location>
        <position position="233"/>
    </location>
</feature>
<feature type="active site" evidence="12">
    <location>
        <position position="226"/>
    </location>
</feature>
<evidence type="ECO:0000256" key="4">
    <source>
        <dbReference type="ARBA" id="ARBA00022679"/>
    </source>
</evidence>
<keyword evidence="5 12" id="KW-0812">Transmembrane</keyword>
<dbReference type="InterPro" id="IPR025202">
    <property type="entry name" value="PLD-like_dom"/>
</dbReference>
<organism evidence="15 16">
    <name type="scientific">Ferviditalea candida</name>
    <dbReference type="NCBI Taxonomy" id="3108399"/>
    <lineage>
        <taxon>Bacteria</taxon>
        <taxon>Bacillati</taxon>
        <taxon>Bacillota</taxon>
        <taxon>Bacilli</taxon>
        <taxon>Bacillales</taxon>
        <taxon>Paenibacillaceae</taxon>
        <taxon>Ferviditalea</taxon>
    </lineage>
</organism>
<keyword evidence="6" id="KW-0677">Repeat</keyword>
<feature type="domain" description="PLD phosphodiesterase" evidence="14">
    <location>
        <begin position="221"/>
        <end position="248"/>
    </location>
</feature>
<evidence type="ECO:0000256" key="3">
    <source>
        <dbReference type="ARBA" id="ARBA00022516"/>
    </source>
</evidence>
<keyword evidence="3 12" id="KW-0444">Lipid biosynthesis</keyword>
<reference evidence="15" key="1">
    <citation type="submission" date="2023-12" db="EMBL/GenBank/DDBJ databases">
        <title>Fervidustalea candida gen. nov., sp. nov., a novel member of the family Paenibacillaceae isolated from a geothermal area.</title>
        <authorList>
            <person name="Li W.-J."/>
            <person name="Jiao J.-Y."/>
            <person name="Chen Y."/>
        </authorList>
    </citation>
    <scope>NUCLEOTIDE SEQUENCE</scope>
    <source>
        <strain evidence="15">SYSU GA230002</strain>
    </source>
</reference>
<dbReference type="PANTHER" id="PTHR21248:SF22">
    <property type="entry name" value="PHOSPHOLIPASE D"/>
    <property type="match status" value="1"/>
</dbReference>
<name>A0ABU5ZEA6_9BACL</name>
<evidence type="ECO:0000256" key="12">
    <source>
        <dbReference type="HAMAP-Rule" id="MF_01916"/>
    </source>
</evidence>
<accession>A0ABU5ZEA6</accession>
<evidence type="ECO:0000256" key="2">
    <source>
        <dbReference type="ARBA" id="ARBA00022475"/>
    </source>
</evidence>
<proteinExistence type="inferred from homology"/>
<evidence type="ECO:0000256" key="1">
    <source>
        <dbReference type="ARBA" id="ARBA00004651"/>
    </source>
</evidence>
<dbReference type="InterPro" id="IPR001736">
    <property type="entry name" value="PLipase_D/transphosphatidylase"/>
</dbReference>
<comment type="similarity">
    <text evidence="12">Belongs to the phospholipase D family. Cardiolipin synthase subfamily.</text>
</comment>
<feature type="transmembrane region" description="Helical" evidence="12">
    <location>
        <begin position="35"/>
        <end position="58"/>
    </location>
</feature>
<dbReference type="CDD" id="cd09112">
    <property type="entry name" value="PLDc_CLS_2"/>
    <property type="match status" value="1"/>
</dbReference>
<keyword evidence="9 12" id="KW-0472">Membrane</keyword>
<dbReference type="HAMAP" id="MF_01916">
    <property type="entry name" value="Cardiolipin_synth_Cls"/>
    <property type="match status" value="1"/>
</dbReference>
<comment type="subcellular location">
    <subcellularLocation>
        <location evidence="1 12">Cell membrane</location>
        <topology evidence="1 12">Multi-pass membrane protein</topology>
    </subcellularLocation>
</comment>
<feature type="active site" evidence="12">
    <location>
        <position position="228"/>
    </location>
</feature>
<evidence type="ECO:0000256" key="8">
    <source>
        <dbReference type="ARBA" id="ARBA00023098"/>
    </source>
</evidence>
<feature type="active site" evidence="12">
    <location>
        <position position="403"/>
    </location>
</feature>
<dbReference type="SUPFAM" id="SSF56024">
    <property type="entry name" value="Phospholipase D/nuclease"/>
    <property type="match status" value="2"/>
</dbReference>
<dbReference type="Gene3D" id="3.30.870.10">
    <property type="entry name" value="Endonuclease Chain A"/>
    <property type="match status" value="2"/>
</dbReference>
<dbReference type="InterPro" id="IPR022924">
    <property type="entry name" value="Cardiolipin_synthase"/>
</dbReference>
<protein>
    <recommendedName>
        <fullName evidence="12 13">Cardiolipin synthase</fullName>
        <shortName evidence="12">CL synthase</shortName>
        <ecNumber evidence="12 13">2.7.8.-</ecNumber>
    </recommendedName>
</protein>
<dbReference type="NCBIfam" id="TIGR04265">
    <property type="entry name" value="bac_cardiolipin"/>
    <property type="match status" value="1"/>
</dbReference>
<comment type="caution">
    <text evidence="15">The sequence shown here is derived from an EMBL/GenBank/DDBJ whole genome shotgun (WGS) entry which is preliminary data.</text>
</comment>
<dbReference type="InterPro" id="IPR027379">
    <property type="entry name" value="CLS_N"/>
</dbReference>
<dbReference type="Proteomes" id="UP001310386">
    <property type="component" value="Unassembled WGS sequence"/>
</dbReference>
<keyword evidence="16" id="KW-1185">Reference proteome</keyword>
<sequence length="485" mass="55255">MSGDLINIINVYSILSLFNLVLAATIIFFERRNIAATWAWLMVLLFLPGIGFMLYLFLGQKLKLRRLQKAKETALLDIHDITHEQIRILESGALAFHDRHMEPYRDIIHMNLRAAHSVFTQDNKISLFVDGKDKFDALFESILAAKDHIHLLYYIFKPDELGAKVVQALTKKAKEGIDVKVLYDEVGSSWLSRRFFRELISAGGEVASFFSSRIPFFNVHINYRNHRKFAIIDGKIGYIGGFNIGNEYLGLNRKFGFWRDTHLKMEGTAVHGLQRQFLTDWSLAAAKPLPHEARYFPEITPDGYAGVQIVSSGPDSDLEHLKNGFLKMIYAAKETISIQSPYFIPDESFLDALKIAALSGVSVHIMLPSLTDHKLVKWASQAYLGELLRAGVKCFLYEKGFLHAKTMVVDRRIGLVGTANVDLRSFRLNFETDAFIYDSGVAEQLYRQFVEDLYECKELTLPEFSSRPLSVRMKESLSRLLSPLL</sequence>
<evidence type="ECO:0000256" key="10">
    <source>
        <dbReference type="ARBA" id="ARBA00023209"/>
    </source>
</evidence>
<dbReference type="CDD" id="cd09110">
    <property type="entry name" value="PLDc_CLS_1"/>
    <property type="match status" value="1"/>
</dbReference>
<feature type="transmembrane region" description="Helical" evidence="12">
    <location>
        <begin position="7"/>
        <end position="29"/>
    </location>
</feature>
<keyword evidence="4 12" id="KW-0808">Transferase</keyword>
<dbReference type="InterPro" id="IPR030874">
    <property type="entry name" value="Cardiolipin_synth_Firmi"/>
</dbReference>
<keyword evidence="11 12" id="KW-1208">Phospholipid metabolism</keyword>
<dbReference type="SMART" id="SM00155">
    <property type="entry name" value="PLDc"/>
    <property type="match status" value="2"/>
</dbReference>
<comment type="function">
    <text evidence="12">Catalyzes the reversible phosphatidyl group transfer from one phosphatidylglycerol molecule to another to form cardiolipin (CL) (diphosphatidylglycerol) and glycerol.</text>
</comment>